<keyword evidence="1" id="KW-1188">Viral release from host cell</keyword>
<protein>
    <submittedName>
        <fullName evidence="5">HK97 family phage prohead protease</fullName>
    </submittedName>
</protein>
<feature type="domain" description="Prohead serine protease" evidence="4">
    <location>
        <begin position="35"/>
        <end position="173"/>
    </location>
</feature>
<dbReference type="EMBL" id="WISB01000008">
    <property type="protein sequence ID" value="MQW67858.1"/>
    <property type="molecule type" value="Genomic_DNA"/>
</dbReference>
<dbReference type="SUPFAM" id="SSF50789">
    <property type="entry name" value="Herpes virus serine proteinase, assemblin"/>
    <property type="match status" value="1"/>
</dbReference>
<name>A0A6G1WDQ9_9HYPH</name>
<evidence type="ECO:0000256" key="3">
    <source>
        <dbReference type="ARBA" id="ARBA00022801"/>
    </source>
</evidence>
<keyword evidence="3" id="KW-0378">Hydrolase</keyword>
<dbReference type="GO" id="GO:0008233">
    <property type="term" value="F:peptidase activity"/>
    <property type="evidence" value="ECO:0007669"/>
    <property type="project" value="UniProtKB-KW"/>
</dbReference>
<dbReference type="NCBIfam" id="TIGR01543">
    <property type="entry name" value="proheadase_HK97"/>
    <property type="match status" value="1"/>
</dbReference>
<dbReference type="Pfam" id="PF04586">
    <property type="entry name" value="Peptidase_S78"/>
    <property type="match status" value="1"/>
</dbReference>
<evidence type="ECO:0000256" key="2">
    <source>
        <dbReference type="ARBA" id="ARBA00022670"/>
    </source>
</evidence>
<dbReference type="GO" id="GO:0006508">
    <property type="term" value="P:proteolysis"/>
    <property type="evidence" value="ECO:0007669"/>
    <property type="project" value="UniProtKB-KW"/>
</dbReference>
<proteinExistence type="predicted"/>
<reference evidence="5" key="1">
    <citation type="journal article" date="2013" name="Genome Biol.">
        <title>Comparative genomics of the core and accessory genomes of 48 Sinorhizobium strains comprising five genospecies.</title>
        <authorList>
            <person name="Sugawara M."/>
            <person name="Epstein B."/>
            <person name="Badgley B.D."/>
            <person name="Unno T."/>
            <person name="Xu L."/>
            <person name="Reese J."/>
            <person name="Gyaneshwar P."/>
            <person name="Denny R."/>
            <person name="Mudge J."/>
            <person name="Bharti A.K."/>
            <person name="Farmer A.D."/>
            <person name="May G.D."/>
            <person name="Woodward J.E."/>
            <person name="Medigue C."/>
            <person name="Vallenet D."/>
            <person name="Lajus A."/>
            <person name="Rouy Z."/>
            <person name="Martinez-Vaz B."/>
            <person name="Tiffin P."/>
            <person name="Young N.D."/>
            <person name="Sadowsky M.J."/>
        </authorList>
    </citation>
    <scope>NUCLEOTIDE SEQUENCE</scope>
    <source>
        <strain evidence="5">M1</strain>
    </source>
</reference>
<organism evidence="5">
    <name type="scientific">Sinorhizobium medicae</name>
    <dbReference type="NCBI Taxonomy" id="110321"/>
    <lineage>
        <taxon>Bacteria</taxon>
        <taxon>Pseudomonadati</taxon>
        <taxon>Pseudomonadota</taxon>
        <taxon>Alphaproteobacteria</taxon>
        <taxon>Hyphomicrobiales</taxon>
        <taxon>Rhizobiaceae</taxon>
        <taxon>Sinorhizobium/Ensifer group</taxon>
        <taxon>Sinorhizobium</taxon>
    </lineage>
</organism>
<evidence type="ECO:0000313" key="5">
    <source>
        <dbReference type="EMBL" id="MQW67858.1"/>
    </source>
</evidence>
<dbReference type="InterPro" id="IPR054613">
    <property type="entry name" value="Peptidase_S78_dom"/>
</dbReference>
<accession>A0A6G1WDQ9</accession>
<evidence type="ECO:0000259" key="4">
    <source>
        <dbReference type="Pfam" id="PF04586"/>
    </source>
</evidence>
<sequence>MGPRAGGRLRRQSRQLHGGCAMNHLGLSIRYEAPSDAGEFSGYAVIWGARNGHNEIVQRGAFARSLQAHQRAGTKPLMLWSHDQTDIIGVWTEIREDDTGLFVRGKLILEIDEGRKAYERLKAGAVNGLSIGFRVPPGGEKRGANGTRILSAIDIAEISIVGMPSASGARVTDIRSSGRVNESAAAFVKACREATRSLQPRK</sequence>
<dbReference type="InterPro" id="IPR006433">
    <property type="entry name" value="Prohead_protease"/>
</dbReference>
<dbReference type="AlphaFoldDB" id="A0A6G1WDQ9"/>
<comment type="caution">
    <text evidence="5">The sequence shown here is derived from an EMBL/GenBank/DDBJ whole genome shotgun (WGS) entry which is preliminary data.</text>
</comment>
<gene>
    <name evidence="5" type="ORF">GHJ91_01340</name>
</gene>
<keyword evidence="2 5" id="KW-0645">Protease</keyword>
<evidence type="ECO:0000256" key="1">
    <source>
        <dbReference type="ARBA" id="ARBA00022612"/>
    </source>
</evidence>